<feature type="compositionally biased region" description="Polar residues" evidence="1">
    <location>
        <begin position="697"/>
        <end position="737"/>
    </location>
</feature>
<feature type="transmembrane region" description="Helical" evidence="2">
    <location>
        <begin position="326"/>
        <end position="347"/>
    </location>
</feature>
<feature type="compositionally biased region" description="Polar residues" evidence="1">
    <location>
        <begin position="592"/>
        <end position="606"/>
    </location>
</feature>
<sequence length="827" mass="85417">MNGLVNLWNFIYTHLMMVAVSYDSLNDMKDKVLGGGVATPTKAEQGTINFYLDFSDVLHLHYGIIQLISGFLEGCIVNLLWVLDNSLSKIFSAMFGLLGWDGNLADSSSPLNGLYTVIFVIGWAMLIVGIAFVALQSMGHATKWSKIMPNVIMVALTLSVLPLMMRVAGGNSTIPGFGDITQSAISDLNNAKDKNGDVQSDIAVLPFKNNIVDLGVLMGKNWNNFKGPRTKGFETSKFNTINTGNDITSINFSTSMNKDTLKSLGLTESWFLSRWLDHHDKKDGSIEAVHYNLTDGVIPGSHVLLKNYAGNIPGYMDDENYARYSVNWIGLVGQALILAFALLVAAFRVVKDIFELTLMNLVAPLLAYQSVRSTKKLKDLVNSIIGLYLSLVLLVLLVKVFMIFIQYAPEKLSGDLNTIQQSVATLIIYAGATYGMFAGIAYFERITGVSQGFADEAGQAMAAGALIGGAATGSFALGKKGVGALGSFGGHGGGKGLSSAGKGGGSNPNLSSDGGAHGLSTGAADQSLGNEAGAAGGAGASVVGGHSTNNNTSSSNSHGISQSQSSSNGQSSSSSQTQGGQSSSNTQGGNSESHTQGGDNNTSEKQVASGQGGAGGEGGSATGSCQTDNVDQPLNGVDMNNNSGLTGNDGNGTDGSVNPDANSDIGGVDLNNQSSDGASEGGNPNVDGDNGNGGVDQSSEAANADNQNLSQQQGSEPETIGNDSGSSAFVGGSSNSDDGMAMAKNTSEAVMPDTGTSGSNFDVDSGSSYQASQPTPEGQANLSSTSSGSGVSEKLFNSSKNYLIGNRFNLSQRGHVSGVDSEHLDDD</sequence>
<dbReference type="RefSeq" id="WP_103205448.1">
    <property type="nucleotide sequence ID" value="NZ_OKQY01000020.1"/>
</dbReference>
<protein>
    <recommendedName>
        <fullName evidence="3">DUF8208 domain-containing protein</fullName>
    </recommendedName>
</protein>
<feature type="transmembrane region" description="Helical" evidence="2">
    <location>
        <begin position="383"/>
        <end position="407"/>
    </location>
</feature>
<feature type="transmembrane region" description="Helical" evidence="2">
    <location>
        <begin position="114"/>
        <end position="135"/>
    </location>
</feature>
<feature type="region of interest" description="Disordered" evidence="1">
    <location>
        <begin position="496"/>
        <end position="794"/>
    </location>
</feature>
<accession>A0A2K2TIL7</accession>
<evidence type="ECO:0000313" key="4">
    <source>
        <dbReference type="EMBL" id="PNV57945.1"/>
    </source>
</evidence>
<dbReference type="AlphaFoldDB" id="A0A2K2TIL7"/>
<evidence type="ECO:0000313" key="5">
    <source>
        <dbReference type="Proteomes" id="UP000236514"/>
    </source>
</evidence>
<dbReference type="InterPro" id="IPR058066">
    <property type="entry name" value="pXO2-14_N"/>
</dbReference>
<evidence type="ECO:0000256" key="2">
    <source>
        <dbReference type="SAM" id="Phobius"/>
    </source>
</evidence>
<keyword evidence="2" id="KW-0472">Membrane</keyword>
<dbReference type="InterPro" id="IPR058521">
    <property type="entry name" value="DUF8208"/>
</dbReference>
<dbReference type="Proteomes" id="UP000236514">
    <property type="component" value="Unassembled WGS sequence"/>
</dbReference>
<feature type="transmembrane region" description="Helical" evidence="2">
    <location>
        <begin position="60"/>
        <end position="83"/>
    </location>
</feature>
<name>A0A2K2TIL7_LIMFE</name>
<evidence type="ECO:0000259" key="3">
    <source>
        <dbReference type="Pfam" id="PF26635"/>
    </source>
</evidence>
<dbReference type="EMBL" id="POTQ01000009">
    <property type="protein sequence ID" value="PNV57945.1"/>
    <property type="molecule type" value="Genomic_DNA"/>
</dbReference>
<proteinExistence type="predicted"/>
<feature type="compositionally biased region" description="Low complexity" evidence="1">
    <location>
        <begin position="540"/>
        <end position="591"/>
    </location>
</feature>
<feature type="compositionally biased region" description="Low complexity" evidence="1">
    <location>
        <begin position="783"/>
        <end position="792"/>
    </location>
</feature>
<evidence type="ECO:0000256" key="1">
    <source>
        <dbReference type="SAM" id="MobiDB-lite"/>
    </source>
</evidence>
<keyword evidence="2" id="KW-0812">Transmembrane</keyword>
<feature type="transmembrane region" description="Helical" evidence="2">
    <location>
        <begin position="147"/>
        <end position="165"/>
    </location>
</feature>
<feature type="compositionally biased region" description="Gly residues" evidence="1">
    <location>
        <begin position="496"/>
        <end position="506"/>
    </location>
</feature>
<gene>
    <name evidence="4" type="ORF">C1Y38_05585</name>
</gene>
<feature type="compositionally biased region" description="Gly residues" evidence="1">
    <location>
        <begin position="610"/>
        <end position="621"/>
    </location>
</feature>
<organism evidence="4 5">
    <name type="scientific">Limosilactobacillus fermentum</name>
    <name type="common">Lactobacillus fermentum</name>
    <dbReference type="NCBI Taxonomy" id="1613"/>
    <lineage>
        <taxon>Bacteria</taxon>
        <taxon>Bacillati</taxon>
        <taxon>Bacillota</taxon>
        <taxon>Bacilli</taxon>
        <taxon>Lactobacillales</taxon>
        <taxon>Lactobacillaceae</taxon>
        <taxon>Limosilactobacillus</taxon>
    </lineage>
</organism>
<dbReference type="NCBIfam" id="NF045890">
    <property type="entry name" value="conj_pls20_p028"/>
    <property type="match status" value="1"/>
</dbReference>
<dbReference type="Pfam" id="PF26635">
    <property type="entry name" value="DUF8208"/>
    <property type="match status" value="1"/>
</dbReference>
<comment type="caution">
    <text evidence="4">The sequence shown here is derived from an EMBL/GenBank/DDBJ whole genome shotgun (WGS) entry which is preliminary data.</text>
</comment>
<feature type="transmembrane region" description="Helical" evidence="2">
    <location>
        <begin position="419"/>
        <end position="443"/>
    </location>
</feature>
<feature type="compositionally biased region" description="Polar residues" evidence="1">
    <location>
        <begin position="744"/>
        <end position="782"/>
    </location>
</feature>
<keyword evidence="2" id="KW-1133">Transmembrane helix</keyword>
<feature type="region of interest" description="Disordered" evidence="1">
    <location>
        <begin position="807"/>
        <end position="827"/>
    </location>
</feature>
<reference evidence="4 5" key="1">
    <citation type="submission" date="2018-01" db="EMBL/GenBank/DDBJ databases">
        <title>Draft genome sequence of the feruloyl esterase-producing strain Lactobacillus fermentum CRL 1446, isolated from artisanal goat milk cheese.</title>
        <authorList>
            <person name="Abeijon Mukdsi M.C."/>
            <person name="Saavedra L."/>
            <person name="Gauffin Cano M.P."/>
            <person name="Hebert E.M."/>
            <person name="Medina R.B."/>
        </authorList>
    </citation>
    <scope>NUCLEOTIDE SEQUENCE [LARGE SCALE GENOMIC DNA]</scope>
    <source>
        <strain evidence="4 5">CRL 1446</strain>
    </source>
</reference>
<feature type="domain" description="DUF8208" evidence="3">
    <location>
        <begin position="72"/>
        <end position="463"/>
    </location>
</feature>